<name>A0ABX7NL11_9BACT</name>
<dbReference type="PANTHER" id="PTHR34846">
    <property type="entry name" value="4-CARBOXYMUCONOLACTONE DECARBOXYLASE FAMILY PROTEIN (AFU_ORTHOLOGUE AFUA_6G11590)"/>
    <property type="match status" value="1"/>
</dbReference>
<evidence type="ECO:0000259" key="1">
    <source>
        <dbReference type="Pfam" id="PF02627"/>
    </source>
</evidence>
<reference evidence="2 3" key="1">
    <citation type="submission" date="2021-02" db="EMBL/GenBank/DDBJ databases">
        <title>De Novo genome assembly of isolated myxobacteria.</title>
        <authorList>
            <person name="Stevens D.C."/>
        </authorList>
    </citation>
    <scope>NUCLEOTIDE SEQUENCE [LARGE SCALE GENOMIC DNA]</scope>
    <source>
        <strain evidence="3">SCPEA02</strain>
    </source>
</reference>
<dbReference type="Gene3D" id="1.20.1290.10">
    <property type="entry name" value="AhpD-like"/>
    <property type="match status" value="1"/>
</dbReference>
<dbReference type="PANTHER" id="PTHR34846:SF10">
    <property type="entry name" value="CYTOPLASMIC PROTEIN"/>
    <property type="match status" value="1"/>
</dbReference>
<dbReference type="EMBL" id="CP071090">
    <property type="protein sequence ID" value="QSQ19541.1"/>
    <property type="molecule type" value="Genomic_DNA"/>
</dbReference>
<dbReference type="InterPro" id="IPR004675">
    <property type="entry name" value="AhpD_core"/>
</dbReference>
<proteinExistence type="predicted"/>
<dbReference type="RefSeq" id="WP_206721125.1">
    <property type="nucleotide sequence ID" value="NZ_CP071090.1"/>
</dbReference>
<feature type="domain" description="Carboxymuconolactone decarboxylase-like" evidence="1">
    <location>
        <begin position="13"/>
        <end position="94"/>
    </location>
</feature>
<dbReference type="SUPFAM" id="SSF69118">
    <property type="entry name" value="AhpD-like"/>
    <property type="match status" value="1"/>
</dbReference>
<evidence type="ECO:0000313" key="3">
    <source>
        <dbReference type="Proteomes" id="UP000662747"/>
    </source>
</evidence>
<keyword evidence="3" id="KW-1185">Reference proteome</keyword>
<dbReference type="InterPro" id="IPR029032">
    <property type="entry name" value="AhpD-like"/>
</dbReference>
<protein>
    <submittedName>
        <fullName evidence="2">Carboxymuconolactone decarboxylase family protein</fullName>
    </submittedName>
</protein>
<dbReference type="InterPro" id="IPR003779">
    <property type="entry name" value="CMD-like"/>
</dbReference>
<organism evidence="2 3">
    <name type="scientific">Pyxidicoccus parkwayensis</name>
    <dbReference type="NCBI Taxonomy" id="2813578"/>
    <lineage>
        <taxon>Bacteria</taxon>
        <taxon>Pseudomonadati</taxon>
        <taxon>Myxococcota</taxon>
        <taxon>Myxococcia</taxon>
        <taxon>Myxococcales</taxon>
        <taxon>Cystobacterineae</taxon>
        <taxon>Myxococcaceae</taxon>
        <taxon>Pyxidicoccus</taxon>
    </lineage>
</organism>
<dbReference type="NCBIfam" id="TIGR00778">
    <property type="entry name" value="ahpD_dom"/>
    <property type="match status" value="1"/>
</dbReference>
<dbReference type="Proteomes" id="UP000662747">
    <property type="component" value="Chromosome"/>
</dbReference>
<gene>
    <name evidence="2" type="ORF">JY651_30025</name>
</gene>
<evidence type="ECO:0000313" key="2">
    <source>
        <dbReference type="EMBL" id="QSQ19541.1"/>
    </source>
</evidence>
<accession>A0ABX7NL11</accession>
<dbReference type="Pfam" id="PF02627">
    <property type="entry name" value="CMD"/>
    <property type="match status" value="1"/>
</dbReference>
<sequence>MEAQRINAGKVAPGAYQAMMGLEKYLHECGLEANLLHLLKLRASQVNGCAYCIDMHWKDLRAAGESEQRLYGLDAWEESPYYSERERAALRWTESVTLLTEGHVPQSVYEAVKPHFSEKELADLTVAVATINAWNRLAIASRTTPGTYKAPLPKQER</sequence>